<gene>
    <name evidence="11" type="ORF">JMJ35_001222</name>
</gene>
<dbReference type="InterPro" id="IPR013217">
    <property type="entry name" value="Methyltransf_12"/>
</dbReference>
<dbReference type="InterPro" id="IPR032088">
    <property type="entry name" value="SAT"/>
</dbReference>
<evidence type="ECO:0008006" key="13">
    <source>
        <dbReference type="Google" id="ProtNLM"/>
    </source>
</evidence>
<dbReference type="Pfam" id="PF16073">
    <property type="entry name" value="SAT"/>
    <property type="match status" value="1"/>
</dbReference>
<sequence length="2618" mass="290185">MDERLGRLNASPLVLLFGPLALSFDKAAFNQLREAVLLNGDYRWILETIAEFPHYWRDISTALPSLQARPGLKQLEDLRQAFLTGQPLETPYPLPNTLLMPLVVISHLMQYVEFLKCSKPDRDEHIDLFAVSKRDRETLGLCTGILSAIAVSSTNSKEQFLTYGAAAVRLSILIGMVVDAREATSEAERFQSLSAAWITVKSVEGLLHVLNDFPEAYISVHYDENRATVTTPTSTVSALQQRLRASGIITTEIGLYGRFHADCYRTDLGSLLEYCDSHPEFQFPHASALVMPTRSNNGGELITNGTLHHHALQSILIEPPLWYNAFTTMCSSSLSNNDALLVSFGHERCVPPSLVGGLGHQVIHLADFDLTSTRYTISQRNWPSNLDENIAVIGMSCKVAGANNLEEFWDLLCSGKSQHREVPSERFGFETVFRDIDVNRKWFGNFIDGYDMFDHKFFKKSPRESATMDPQQRHILQIAYQAVEQSGYFHAASPDKRIGCYLGVCACDYENNIACHAPTAFSATGNLKGFIAGKVSHYFGWTGPGLTIDTACSSSAVAVHQACRAILSGECNAALAGGTHVMTNPLWFQNLAGASFLSTTGQCKPFDAKADGYCRGEGVAAVFLKKLSTAVADGDQILGVVAATAVQQNQNCTPIFVPNVPSLSDLFRKVIHESHLKPAQISVVEAHGTGTAVGDPAEYDSVRQVLGGSARTTPLMLSSVKGLIGHIECTSGIVSIIKILLMIQKGIIPPQASFATMNPAIKVHPSDNMNIPISIQTWGTNFRAALINNYGASGSNASVVLTQSPVLDTKVATESIVTAPVGLKHPFWFCGFDDQSLLRYSRVFRKFISHSSYSEKDLLLPNISFNLARKSNRLLDRALIFSTRTVDELKEKLTAYGNGDASVVSIARPKPKPVVFCFGGQISTFIGLDQSLYKRVTVFRKHLDTVDAVTRSIGVGSIYPEIFVCTPIQDTVKLQTMLFAIQFACARSWIDSGIQPVALVGHSFGELTALCISQSLSLEDTLKMIVNRATLVRDAWGSEKGAMMAIEADLCDVKDLLASASKSCQREKPATIACYNGPRSFTVAGSIAAVDAVAVAISRTQAFSSMRTKRLNVTNAFHCALLDHLLEDLEHSAQDLRFCKPAIHLERATELPTKDMLTPRFVADHMRSPVYFSHAVNRIAKQHPPLVFLEAGSNSTITSMASRAIDNPSGSHFQAVNITNDNAWNNLTDATTSLWKAGLNVQHWTHQACQTNEYSPLLLPPYQFDEVRHWIELKTPPKTMAVPVLQTAEPEVDKLPDRLFTFVGYQDNKERLAKFRVNTMIPKYETLIAGHIIAQTAPICPATVQLDLVIESLLSIRADLAAARLEPQVHSVENQSPICVNPERSVWIEVDDNSAEGAPLWKFQVFSTDTHKDTGKTMHTTGHIVFRSIDDMVFRLEFARFERLVSHQRCIELLRSSEAEDIIQGRNIYKTFAEIVDYSKEYRGLQKLVGQGNESAGHVVKKYNAESWLDAHLADTFCQTGGIWVNCMTERAPTDMFIANGIEQWIRTPKLRQGDPRPHAFDVYATHHRPSDKAFLSDIFVFNATTGALVEVILGISYIKVSKISMSKLLTRLTAGDVKTVISDNAVPSEPANCDTLPATSTKVLPYHPSTQAKVPENPKLLKVEKQSLQVDVTRQVKAILADLSGLELDEIKDQSQLADLGIDSLMGMEMTHEIEAAFKITLPEDELLQITDMPGLMKCVQAAVGGCNGAAEVQIEGNQGEESEDNDNKSNNPSVFSSSDVDTEMSSPAVEADINTHLDDLKLPFAAVMEAFNEMKLLMDDRIAEYKQKDYVSTVMPLQTELCTSLTLDAFEQLGCSLRDAKAGQNFARIPYPQEHSRLVDYLYQMLEKETQLIHTNGEYITRTAVISSSKSSKEILEELLARFPDQDTANKLTFYTGSKLAQVLSGKADGIKLIFGTTEGRELVSGLYSDWPLNRLFYKQMEDFLSRLIAKLDIGEKPLRILEMGAGTGGTTKWIVPLLAKLEVPVEYTFTDLAPSFVAAARKAFFKFYPFMKFRTHDIEKAPADDLTSTQHIIIASNAVHATHSLSESARNIRKLLRPDGLLLMLEMTGTLYWVDLIFGLFEGWWFFDDGRTHAVTHESRWEKDLQSVGYGHVDFTDGNRPENKVEKLIIAMASGSRYEKAQIPLISKSVNSQSTDWTSRQAVIDGYVRKMTEGFMATVEAASTDNIVRNSPKGNFVLVTGATGSLGSHLAAMLTISPGVTHVVCLNRRSKQDPRQRQEQAFVKKGIFVPKEAAGKFSVFQSDLSKPNLGLSGDDYEYLINNVTHVVHNAWLMNANWPLKNFESQLQIMRNLLDLTREISFQRPPETKVTFQFVSSIATVGHWPLWTGKKNVPEERMCIDAVLPTGYGDAKYICELMLDETLYRYPGSFRAMVVRPGQIAGSSKSGYWNPMEHLPFLWKSSQTIKALPNFDGLLSWTPVDDVAGALVDLLLLPDGIAPYPVYHIDNPIRQPWTEMIPVLAEELNVPPEEIIPFHQWIQRVRDHPRLVEGPEGDNPAILLIDFLDENFIRMSCGGLLLDTTKAQEHSKTLAGLGPVSENFIRLCVKSWKDTGFLKK</sequence>
<dbReference type="Pfam" id="PF08242">
    <property type="entry name" value="Methyltransf_12"/>
    <property type="match status" value="1"/>
</dbReference>
<feature type="region of interest" description="Disordered" evidence="7">
    <location>
        <begin position="1759"/>
        <end position="1784"/>
    </location>
</feature>
<dbReference type="Gene3D" id="3.40.50.150">
    <property type="entry name" value="Vaccinia Virus protein VP39"/>
    <property type="match status" value="1"/>
</dbReference>
<dbReference type="EMBL" id="JAFEKC020000002">
    <property type="protein sequence ID" value="KAK0516619.1"/>
    <property type="molecule type" value="Genomic_DNA"/>
</dbReference>
<dbReference type="CDD" id="cd00833">
    <property type="entry name" value="PKS"/>
    <property type="match status" value="1"/>
</dbReference>
<dbReference type="SMART" id="SM00823">
    <property type="entry name" value="PKS_PP"/>
    <property type="match status" value="1"/>
</dbReference>
<dbReference type="InterPro" id="IPR036291">
    <property type="entry name" value="NAD(P)-bd_dom_sf"/>
</dbReference>
<dbReference type="Gene3D" id="3.10.129.110">
    <property type="entry name" value="Polyketide synthase dehydratase"/>
    <property type="match status" value="1"/>
</dbReference>
<evidence type="ECO:0000313" key="12">
    <source>
        <dbReference type="Proteomes" id="UP001166286"/>
    </source>
</evidence>
<dbReference type="SUPFAM" id="SSF52151">
    <property type="entry name" value="FabD/lysophospholipase-like"/>
    <property type="match status" value="1"/>
</dbReference>
<dbReference type="InterPro" id="IPR042104">
    <property type="entry name" value="PKS_dehydratase_sf"/>
</dbReference>
<dbReference type="InterPro" id="IPR009081">
    <property type="entry name" value="PP-bd_ACP"/>
</dbReference>
<dbReference type="PROSITE" id="PS50075">
    <property type="entry name" value="CARRIER"/>
    <property type="match status" value="1"/>
</dbReference>
<dbReference type="InterPro" id="IPR016036">
    <property type="entry name" value="Malonyl_transacylase_ACP-bd"/>
</dbReference>
<keyword evidence="1" id="KW-0596">Phosphopantetheine</keyword>
<dbReference type="InterPro" id="IPR006162">
    <property type="entry name" value="Ppantetheine_attach_site"/>
</dbReference>
<evidence type="ECO:0000256" key="5">
    <source>
        <dbReference type="ARBA" id="ARBA00023315"/>
    </source>
</evidence>
<evidence type="ECO:0000259" key="10">
    <source>
        <dbReference type="PROSITE" id="PS52019"/>
    </source>
</evidence>
<dbReference type="CDD" id="cd02440">
    <property type="entry name" value="AdoMet_MTases"/>
    <property type="match status" value="1"/>
</dbReference>
<dbReference type="GO" id="GO:0031177">
    <property type="term" value="F:phosphopantetheine binding"/>
    <property type="evidence" value="ECO:0007669"/>
    <property type="project" value="InterPro"/>
</dbReference>
<dbReference type="InterPro" id="IPR001227">
    <property type="entry name" value="Ac_transferase_dom_sf"/>
</dbReference>
<dbReference type="InterPro" id="IPR016039">
    <property type="entry name" value="Thiolase-like"/>
</dbReference>
<evidence type="ECO:0000256" key="7">
    <source>
        <dbReference type="SAM" id="MobiDB-lite"/>
    </source>
</evidence>
<dbReference type="GO" id="GO:0044550">
    <property type="term" value="P:secondary metabolite biosynthetic process"/>
    <property type="evidence" value="ECO:0007669"/>
    <property type="project" value="UniProtKB-ARBA"/>
</dbReference>
<dbReference type="InterPro" id="IPR014030">
    <property type="entry name" value="Ketoacyl_synth_N"/>
</dbReference>
<dbReference type="Pfam" id="PF07993">
    <property type="entry name" value="NAD_binding_4"/>
    <property type="match status" value="1"/>
</dbReference>
<organism evidence="11 12">
    <name type="scientific">Cladonia borealis</name>
    <dbReference type="NCBI Taxonomy" id="184061"/>
    <lineage>
        <taxon>Eukaryota</taxon>
        <taxon>Fungi</taxon>
        <taxon>Dikarya</taxon>
        <taxon>Ascomycota</taxon>
        <taxon>Pezizomycotina</taxon>
        <taxon>Lecanoromycetes</taxon>
        <taxon>OSLEUM clade</taxon>
        <taxon>Lecanoromycetidae</taxon>
        <taxon>Lecanorales</taxon>
        <taxon>Lecanorineae</taxon>
        <taxon>Cladoniaceae</taxon>
        <taxon>Cladonia</taxon>
    </lineage>
</organism>
<feature type="domain" description="Carrier" evidence="8">
    <location>
        <begin position="1671"/>
        <end position="1745"/>
    </location>
</feature>
<evidence type="ECO:0000313" key="11">
    <source>
        <dbReference type="EMBL" id="KAK0516619.1"/>
    </source>
</evidence>
<dbReference type="Gene3D" id="1.10.1200.10">
    <property type="entry name" value="ACP-like"/>
    <property type="match status" value="1"/>
</dbReference>
<dbReference type="Gene3D" id="3.40.50.720">
    <property type="entry name" value="NAD(P)-binding Rossmann-like Domain"/>
    <property type="match status" value="1"/>
</dbReference>
<dbReference type="InterPro" id="IPR041068">
    <property type="entry name" value="HTH_51"/>
</dbReference>
<dbReference type="Pfam" id="PF00109">
    <property type="entry name" value="ketoacyl-synt"/>
    <property type="match status" value="1"/>
</dbReference>
<dbReference type="InterPro" id="IPR016035">
    <property type="entry name" value="Acyl_Trfase/lysoPLipase"/>
</dbReference>
<dbReference type="Pfam" id="PF00550">
    <property type="entry name" value="PP-binding"/>
    <property type="match status" value="1"/>
</dbReference>
<feature type="domain" description="PKS/mFAS DH" evidence="10">
    <location>
        <begin position="1296"/>
        <end position="1607"/>
    </location>
</feature>
<evidence type="ECO:0000259" key="9">
    <source>
        <dbReference type="PROSITE" id="PS52004"/>
    </source>
</evidence>
<dbReference type="PROSITE" id="PS52019">
    <property type="entry name" value="PKS_MFAS_DH"/>
    <property type="match status" value="1"/>
</dbReference>
<dbReference type="GO" id="GO:0016746">
    <property type="term" value="F:acyltransferase activity"/>
    <property type="evidence" value="ECO:0007669"/>
    <property type="project" value="UniProtKB-KW"/>
</dbReference>
<reference evidence="11" key="1">
    <citation type="submission" date="2023-03" db="EMBL/GenBank/DDBJ databases">
        <title>Complete genome of Cladonia borealis.</title>
        <authorList>
            <person name="Park H."/>
        </authorList>
    </citation>
    <scope>NUCLEOTIDE SEQUENCE</scope>
    <source>
        <strain evidence="11">ANT050790</strain>
    </source>
</reference>
<evidence type="ECO:0000256" key="1">
    <source>
        <dbReference type="ARBA" id="ARBA00022450"/>
    </source>
</evidence>
<dbReference type="InterPro" id="IPR020806">
    <property type="entry name" value="PKS_PP-bd"/>
</dbReference>
<proteinExistence type="predicted"/>
<keyword evidence="4" id="KW-0511">Multifunctional enzyme</keyword>
<dbReference type="InterPro" id="IPR014043">
    <property type="entry name" value="Acyl_transferase_dom"/>
</dbReference>
<dbReference type="InterPro" id="IPR020841">
    <property type="entry name" value="PKS_Beta-ketoAc_synthase_dom"/>
</dbReference>
<dbReference type="InterPro" id="IPR029063">
    <property type="entry name" value="SAM-dependent_MTases_sf"/>
</dbReference>
<feature type="active site" description="Proton donor; for dehydratase activity" evidence="6">
    <location>
        <position position="1515"/>
    </location>
</feature>
<evidence type="ECO:0000256" key="4">
    <source>
        <dbReference type="ARBA" id="ARBA00023268"/>
    </source>
</evidence>
<feature type="domain" description="Ketosynthase family 3 (KS3)" evidence="9">
    <location>
        <begin position="387"/>
        <end position="803"/>
    </location>
</feature>
<dbReference type="Pfam" id="PF18558">
    <property type="entry name" value="HTH_51"/>
    <property type="match status" value="1"/>
</dbReference>
<dbReference type="SUPFAM" id="SSF47336">
    <property type="entry name" value="ACP-like"/>
    <property type="match status" value="1"/>
</dbReference>
<dbReference type="PANTHER" id="PTHR45681:SF6">
    <property type="entry name" value="POLYKETIDE SYNTHASE 37"/>
    <property type="match status" value="1"/>
</dbReference>
<dbReference type="SMART" id="SM00825">
    <property type="entry name" value="PKS_KS"/>
    <property type="match status" value="1"/>
</dbReference>
<dbReference type="InterPro" id="IPR013120">
    <property type="entry name" value="FAR_NAD-bd"/>
</dbReference>
<dbReference type="InterPro" id="IPR050444">
    <property type="entry name" value="Polyketide_Synthase"/>
</dbReference>
<evidence type="ECO:0000256" key="6">
    <source>
        <dbReference type="PROSITE-ProRule" id="PRU01363"/>
    </source>
</evidence>
<keyword evidence="3" id="KW-0808">Transferase</keyword>
<accession>A0AA39RA69</accession>
<dbReference type="Proteomes" id="UP001166286">
    <property type="component" value="Unassembled WGS sequence"/>
</dbReference>
<keyword evidence="12" id="KW-1185">Reference proteome</keyword>
<feature type="active site" description="Proton acceptor; for dehydratase activity" evidence="6">
    <location>
        <position position="1331"/>
    </location>
</feature>
<name>A0AA39RA69_9LECA</name>
<keyword evidence="5" id="KW-0012">Acyltransferase</keyword>
<dbReference type="SUPFAM" id="SSF55048">
    <property type="entry name" value="Probable ACP-binding domain of malonyl-CoA ACP transacylase"/>
    <property type="match status" value="1"/>
</dbReference>
<dbReference type="InterPro" id="IPR036736">
    <property type="entry name" value="ACP-like_sf"/>
</dbReference>
<evidence type="ECO:0000259" key="8">
    <source>
        <dbReference type="PROSITE" id="PS50075"/>
    </source>
</evidence>
<dbReference type="Pfam" id="PF02801">
    <property type="entry name" value="Ketoacyl-synt_C"/>
    <property type="match status" value="1"/>
</dbReference>
<dbReference type="InterPro" id="IPR049900">
    <property type="entry name" value="PKS_mFAS_DH"/>
</dbReference>
<dbReference type="Pfam" id="PF00698">
    <property type="entry name" value="Acyl_transf_1"/>
    <property type="match status" value="1"/>
</dbReference>
<keyword evidence="2" id="KW-0597">Phosphoprotein</keyword>
<evidence type="ECO:0000256" key="3">
    <source>
        <dbReference type="ARBA" id="ARBA00022679"/>
    </source>
</evidence>
<dbReference type="SUPFAM" id="SSF51735">
    <property type="entry name" value="NAD(P)-binding Rossmann-fold domains"/>
    <property type="match status" value="1"/>
</dbReference>
<feature type="region of interest" description="N-terminal hotdog fold" evidence="6">
    <location>
        <begin position="1296"/>
        <end position="1431"/>
    </location>
</feature>
<feature type="compositionally biased region" description="Polar residues" evidence="7">
    <location>
        <begin position="1774"/>
        <end position="1784"/>
    </location>
</feature>
<dbReference type="SMART" id="SM00827">
    <property type="entry name" value="PKS_AT"/>
    <property type="match status" value="1"/>
</dbReference>
<evidence type="ECO:0000256" key="2">
    <source>
        <dbReference type="ARBA" id="ARBA00022553"/>
    </source>
</evidence>
<dbReference type="PANTHER" id="PTHR45681">
    <property type="entry name" value="POLYKETIDE SYNTHASE 44-RELATED"/>
    <property type="match status" value="1"/>
</dbReference>
<dbReference type="Gene3D" id="3.30.70.3290">
    <property type="match status" value="1"/>
</dbReference>
<dbReference type="SUPFAM" id="SSF53335">
    <property type="entry name" value="S-adenosyl-L-methionine-dependent methyltransferases"/>
    <property type="match status" value="1"/>
</dbReference>
<feature type="region of interest" description="C-terminal hotdog fold" evidence="6">
    <location>
        <begin position="1459"/>
        <end position="1607"/>
    </location>
</feature>
<protein>
    <recommendedName>
        <fullName evidence="13">Polyketide synthase</fullName>
    </recommendedName>
</protein>
<comment type="caution">
    <text evidence="11">The sequence shown here is derived from an EMBL/GenBank/DDBJ whole genome shotgun (WGS) entry which is preliminary data.</text>
</comment>
<dbReference type="SUPFAM" id="SSF53901">
    <property type="entry name" value="Thiolase-like"/>
    <property type="match status" value="1"/>
</dbReference>
<dbReference type="PROSITE" id="PS52004">
    <property type="entry name" value="KS3_2"/>
    <property type="match status" value="1"/>
</dbReference>
<dbReference type="Gene3D" id="3.40.47.10">
    <property type="match status" value="1"/>
</dbReference>
<dbReference type="InterPro" id="IPR014031">
    <property type="entry name" value="Ketoacyl_synth_C"/>
</dbReference>
<dbReference type="PROSITE" id="PS00012">
    <property type="entry name" value="PHOSPHOPANTETHEINE"/>
    <property type="match status" value="1"/>
</dbReference>
<dbReference type="Gene3D" id="3.40.366.10">
    <property type="entry name" value="Malonyl-Coenzyme A Acyl Carrier Protein, domain 2"/>
    <property type="match status" value="2"/>
</dbReference>